<dbReference type="Proteomes" id="UP000277580">
    <property type="component" value="Unassembled WGS sequence"/>
</dbReference>
<dbReference type="EMBL" id="ML119180">
    <property type="protein sequence ID" value="RPB07549.1"/>
    <property type="molecule type" value="Genomic_DNA"/>
</dbReference>
<evidence type="ECO:0000313" key="2">
    <source>
        <dbReference type="Proteomes" id="UP000277580"/>
    </source>
</evidence>
<reference evidence="1 2" key="1">
    <citation type="journal article" date="2018" name="Nat. Ecol. Evol.">
        <title>Pezizomycetes genomes reveal the molecular basis of ectomycorrhizal truffle lifestyle.</title>
        <authorList>
            <person name="Murat C."/>
            <person name="Payen T."/>
            <person name="Noel B."/>
            <person name="Kuo A."/>
            <person name="Morin E."/>
            <person name="Chen J."/>
            <person name="Kohler A."/>
            <person name="Krizsan K."/>
            <person name="Balestrini R."/>
            <person name="Da Silva C."/>
            <person name="Montanini B."/>
            <person name="Hainaut M."/>
            <person name="Levati E."/>
            <person name="Barry K.W."/>
            <person name="Belfiori B."/>
            <person name="Cichocki N."/>
            <person name="Clum A."/>
            <person name="Dockter R.B."/>
            <person name="Fauchery L."/>
            <person name="Guy J."/>
            <person name="Iotti M."/>
            <person name="Le Tacon F."/>
            <person name="Lindquist E.A."/>
            <person name="Lipzen A."/>
            <person name="Malagnac F."/>
            <person name="Mello A."/>
            <person name="Molinier V."/>
            <person name="Miyauchi S."/>
            <person name="Poulain J."/>
            <person name="Riccioni C."/>
            <person name="Rubini A."/>
            <person name="Sitrit Y."/>
            <person name="Splivallo R."/>
            <person name="Traeger S."/>
            <person name="Wang M."/>
            <person name="Zifcakova L."/>
            <person name="Wipf D."/>
            <person name="Zambonelli A."/>
            <person name="Paolocci F."/>
            <person name="Nowrousian M."/>
            <person name="Ottonello S."/>
            <person name="Baldrian P."/>
            <person name="Spatafora J.W."/>
            <person name="Henrissat B."/>
            <person name="Nagy L.G."/>
            <person name="Aury J.M."/>
            <person name="Wincker P."/>
            <person name="Grigoriev I.V."/>
            <person name="Bonfante P."/>
            <person name="Martin F.M."/>
        </authorList>
    </citation>
    <scope>NUCLEOTIDE SEQUENCE [LARGE SCALE GENOMIC DNA]</scope>
    <source>
        <strain evidence="1 2">CCBAS932</strain>
    </source>
</reference>
<name>A0A3N4KDX5_9PEZI</name>
<gene>
    <name evidence="1" type="ORF">P167DRAFT_399917</name>
</gene>
<evidence type="ECO:0000313" key="1">
    <source>
        <dbReference type="EMBL" id="RPB07549.1"/>
    </source>
</evidence>
<proteinExistence type="predicted"/>
<sequence>MMLTRASRRQNQVPLYPLAPIPYPHEGIVDHGGVDSGRGFLHRGSLRRFDGEVALYSEKPVLGVLVIVFPVHRKPGKVGVPSARSSRIMARSCGGDVTLLYDSLLVHFSGCSLPNFGTEGCSWEVFWSLTSQKRWNRKGRTTAVATLDPGFGKAIQEP</sequence>
<keyword evidence="2" id="KW-1185">Reference proteome</keyword>
<protein>
    <submittedName>
        <fullName evidence="1">Uncharacterized protein</fullName>
    </submittedName>
</protein>
<dbReference type="InParanoid" id="A0A3N4KDX5"/>
<dbReference type="AlphaFoldDB" id="A0A3N4KDX5"/>
<organism evidence="1 2">
    <name type="scientific">Morchella conica CCBAS932</name>
    <dbReference type="NCBI Taxonomy" id="1392247"/>
    <lineage>
        <taxon>Eukaryota</taxon>
        <taxon>Fungi</taxon>
        <taxon>Dikarya</taxon>
        <taxon>Ascomycota</taxon>
        <taxon>Pezizomycotina</taxon>
        <taxon>Pezizomycetes</taxon>
        <taxon>Pezizales</taxon>
        <taxon>Morchellaceae</taxon>
        <taxon>Morchella</taxon>
    </lineage>
</organism>
<accession>A0A3N4KDX5</accession>